<dbReference type="EMBL" id="QRNO01000020">
    <property type="protein sequence ID" value="RHK51147.1"/>
    <property type="molecule type" value="Genomic_DNA"/>
</dbReference>
<dbReference type="InterPro" id="IPR036287">
    <property type="entry name" value="Rv1873-like_sf"/>
</dbReference>
<sequence>MNDMDTYHLSRFLAAQDSYSQYKTALEEIRNGRKRSHWMWFVFPQLKGLGHSYNADYYGIAGADEARAYWLHPVLRERLQEITEALLLLNGLSARQIFGEVDAMKLRSSMTLFWTATGEGLFRKVLDKYYEGKMCDRTLEMLR</sequence>
<dbReference type="AlphaFoldDB" id="A0A415GNE7"/>
<dbReference type="InterPro" id="IPR014937">
    <property type="entry name" value="DUF1810"/>
</dbReference>
<proteinExistence type="predicted"/>
<evidence type="ECO:0000313" key="2">
    <source>
        <dbReference type="Proteomes" id="UP000286598"/>
    </source>
</evidence>
<comment type="caution">
    <text evidence="1">The sequence shown here is derived from an EMBL/GenBank/DDBJ whole genome shotgun (WGS) entry which is preliminary data.</text>
</comment>
<dbReference type="SUPFAM" id="SSF140736">
    <property type="entry name" value="Rv1873-like"/>
    <property type="match status" value="1"/>
</dbReference>
<dbReference type="PIRSF" id="PIRSF008546">
    <property type="entry name" value="UCP008546"/>
    <property type="match status" value="1"/>
</dbReference>
<keyword evidence="2" id="KW-1185">Reference proteome</keyword>
<reference evidence="1 2" key="1">
    <citation type="submission" date="2018-08" db="EMBL/GenBank/DDBJ databases">
        <title>A genome reference for cultivated species of the human gut microbiota.</title>
        <authorList>
            <person name="Zou Y."/>
            <person name="Xue W."/>
            <person name="Luo G."/>
        </authorList>
    </citation>
    <scope>NUCLEOTIDE SEQUENCE [LARGE SCALE GENOMIC DNA]</scope>
    <source>
        <strain evidence="1 2">AF42-9</strain>
    </source>
</reference>
<organism evidence="1 2">
    <name type="scientific">Leyella stercorea</name>
    <dbReference type="NCBI Taxonomy" id="363265"/>
    <lineage>
        <taxon>Bacteria</taxon>
        <taxon>Pseudomonadati</taxon>
        <taxon>Bacteroidota</taxon>
        <taxon>Bacteroidia</taxon>
        <taxon>Bacteroidales</taxon>
        <taxon>Prevotellaceae</taxon>
        <taxon>Leyella</taxon>
    </lineage>
</organism>
<accession>A0A415GNE7</accession>
<name>A0A415GNE7_9BACT</name>
<gene>
    <name evidence="1" type="ORF">DW060_05505</name>
</gene>
<dbReference type="OrthoDB" id="9798107at2"/>
<dbReference type="Pfam" id="PF08837">
    <property type="entry name" value="DUF1810"/>
    <property type="match status" value="1"/>
</dbReference>
<dbReference type="Proteomes" id="UP000286598">
    <property type="component" value="Unassembled WGS sequence"/>
</dbReference>
<dbReference type="Gene3D" id="1.25.40.380">
    <property type="entry name" value="Protein of unknown function DUF1810"/>
    <property type="match status" value="1"/>
</dbReference>
<protein>
    <submittedName>
        <fullName evidence="1">DUF1810 domain-containing protein</fullName>
    </submittedName>
</protein>
<evidence type="ECO:0000313" key="1">
    <source>
        <dbReference type="EMBL" id="RHK51147.1"/>
    </source>
</evidence>